<feature type="domain" description="Pseudouridine synthase RsuA/RluA-like" evidence="4">
    <location>
        <begin position="48"/>
        <end position="206"/>
    </location>
</feature>
<dbReference type="Proteomes" id="UP000542342">
    <property type="component" value="Unassembled WGS sequence"/>
</dbReference>
<dbReference type="GO" id="GO:0000455">
    <property type="term" value="P:enzyme-directed rRNA pseudouridine synthesis"/>
    <property type="evidence" value="ECO:0007669"/>
    <property type="project" value="TreeGrafter"/>
</dbReference>
<keyword evidence="2" id="KW-0413">Isomerase</keyword>
<dbReference type="PANTHER" id="PTHR21600:SF44">
    <property type="entry name" value="RIBOSOMAL LARGE SUBUNIT PSEUDOURIDINE SYNTHASE D"/>
    <property type="match status" value="1"/>
</dbReference>
<dbReference type="InterPro" id="IPR006224">
    <property type="entry name" value="PsdUridine_synth_RluA-like_CS"/>
</dbReference>
<dbReference type="InterPro" id="IPR050188">
    <property type="entry name" value="RluA_PseudoU_synthase"/>
</dbReference>
<reference evidence="5 6" key="1">
    <citation type="submission" date="2020-07" db="EMBL/GenBank/DDBJ databases">
        <title>Thermogemmata thermophila gen. nov., sp. nov., a novel moderate thermophilic planctomycete from a Kamchatka hot spring.</title>
        <authorList>
            <person name="Elcheninov A.G."/>
            <person name="Podosokorskaya O.A."/>
            <person name="Kovaleva O.L."/>
            <person name="Novikov A."/>
            <person name="Bonch-Osmolovskaya E.A."/>
            <person name="Toshchakov S.V."/>
            <person name="Kublanov I.V."/>
        </authorList>
    </citation>
    <scope>NUCLEOTIDE SEQUENCE [LARGE SCALE GENOMIC DNA]</scope>
    <source>
        <strain evidence="5 6">2918</strain>
    </source>
</reference>
<evidence type="ECO:0000259" key="4">
    <source>
        <dbReference type="Pfam" id="PF00849"/>
    </source>
</evidence>
<evidence type="ECO:0000313" key="5">
    <source>
        <dbReference type="EMBL" id="MBA2224794.1"/>
    </source>
</evidence>
<evidence type="ECO:0000313" key="6">
    <source>
        <dbReference type="Proteomes" id="UP000542342"/>
    </source>
</evidence>
<evidence type="ECO:0000256" key="1">
    <source>
        <dbReference type="ARBA" id="ARBA00010876"/>
    </source>
</evidence>
<dbReference type="AlphaFoldDB" id="A0A7V8VB49"/>
<sequence>MLNREEAERNQVQIPPTPSSLPTANAEEKQARYDPRPLIDIVYADAAIVVVHKPAGLTTMRHAYEEAEFGERGRRYLPKTLADYLPSLLGSPRCKVYAVHRLDRDTSGLVVFARTPQAAQALAEQLRHHRIDRRYWAITRGVPPEGKLESWLVRDRGDGRRGSASAEVAGAKHAVTYVRVIEKLGTFALVECRLETGRTHQVRIHLGEAGSPLCGERIYDRPLHGKPYPDDSGATRPMLHARTLGFVHPLTGEHLLWEAPPPADFLELMERLRRREIGQKGGESG</sequence>
<proteinExistence type="inferred from homology"/>
<dbReference type="Gene3D" id="3.30.2350.10">
    <property type="entry name" value="Pseudouridine synthase"/>
    <property type="match status" value="1"/>
</dbReference>
<evidence type="ECO:0000256" key="2">
    <source>
        <dbReference type="ARBA" id="ARBA00023235"/>
    </source>
</evidence>
<dbReference type="GO" id="GO:0003723">
    <property type="term" value="F:RNA binding"/>
    <property type="evidence" value="ECO:0007669"/>
    <property type="project" value="InterPro"/>
</dbReference>
<dbReference type="SUPFAM" id="SSF55120">
    <property type="entry name" value="Pseudouridine synthase"/>
    <property type="match status" value="1"/>
</dbReference>
<name>A0A7V8VB49_9BACT</name>
<feature type="region of interest" description="Disordered" evidence="3">
    <location>
        <begin position="1"/>
        <end position="29"/>
    </location>
</feature>
<protein>
    <submittedName>
        <fullName evidence="5">RluA family pseudouridine synthase</fullName>
    </submittedName>
</protein>
<dbReference type="Pfam" id="PF00849">
    <property type="entry name" value="PseudoU_synth_2"/>
    <property type="match status" value="1"/>
</dbReference>
<dbReference type="GO" id="GO:0009982">
    <property type="term" value="F:pseudouridine synthase activity"/>
    <property type="evidence" value="ECO:0007669"/>
    <property type="project" value="InterPro"/>
</dbReference>
<dbReference type="InterPro" id="IPR006145">
    <property type="entry name" value="PsdUridine_synth_RsuA/RluA"/>
</dbReference>
<comment type="caution">
    <text evidence="5">The sequence shown here is derived from an EMBL/GenBank/DDBJ whole genome shotgun (WGS) entry which is preliminary data.</text>
</comment>
<comment type="similarity">
    <text evidence="1">Belongs to the pseudouridine synthase RluA family.</text>
</comment>
<dbReference type="EMBL" id="JACEFB010000001">
    <property type="protein sequence ID" value="MBA2224794.1"/>
    <property type="molecule type" value="Genomic_DNA"/>
</dbReference>
<dbReference type="PANTHER" id="PTHR21600">
    <property type="entry name" value="MITOCHONDRIAL RNA PSEUDOURIDINE SYNTHASE"/>
    <property type="match status" value="1"/>
</dbReference>
<dbReference type="InterPro" id="IPR020103">
    <property type="entry name" value="PsdUridine_synth_cat_dom_sf"/>
</dbReference>
<dbReference type="CDD" id="cd02869">
    <property type="entry name" value="PseudoU_synth_RluA_like"/>
    <property type="match status" value="1"/>
</dbReference>
<accession>A0A7V8VB49</accession>
<organism evidence="5 6">
    <name type="scientific">Thermogemmata fonticola</name>
    <dbReference type="NCBI Taxonomy" id="2755323"/>
    <lineage>
        <taxon>Bacteria</taxon>
        <taxon>Pseudomonadati</taxon>
        <taxon>Planctomycetota</taxon>
        <taxon>Planctomycetia</taxon>
        <taxon>Gemmatales</taxon>
        <taxon>Gemmataceae</taxon>
        <taxon>Thermogemmata</taxon>
    </lineage>
</organism>
<keyword evidence="6" id="KW-1185">Reference proteome</keyword>
<dbReference type="PROSITE" id="PS01129">
    <property type="entry name" value="PSI_RLU"/>
    <property type="match status" value="1"/>
</dbReference>
<evidence type="ECO:0000256" key="3">
    <source>
        <dbReference type="SAM" id="MobiDB-lite"/>
    </source>
</evidence>
<gene>
    <name evidence="5" type="ORF">H0921_01305</name>
</gene>
<dbReference type="GO" id="GO:0140098">
    <property type="term" value="F:catalytic activity, acting on RNA"/>
    <property type="evidence" value="ECO:0007669"/>
    <property type="project" value="UniProtKB-ARBA"/>
</dbReference>